<sequence length="223" mass="25602">MQSNQNTNTNQEGNTSKDYLDINGVEHFMKSLEKYFFAEATVKLDTSKTHSKYHLIIGLNCNFGLTESLFHLNSGNWGGFCKNSTNLEFSGFELAVADLQDKNQVEIIVEETAIHFKDTSIFITKIPNQDITDQLCAILSSVSENFVHFTRGLTEMPYEIFIPVFEETSEENSTISWAKAKIRTSYFSYWGMYFHSEVDQDSLVYDLKNKIIIDGDFFLLNKE</sequence>
<gene>
    <name evidence="1" type="ORF">ACFSQJ_07665</name>
</gene>
<evidence type="ECO:0000313" key="2">
    <source>
        <dbReference type="Proteomes" id="UP001597526"/>
    </source>
</evidence>
<proteinExistence type="predicted"/>
<keyword evidence="2" id="KW-1185">Reference proteome</keyword>
<accession>A0ABW5MUQ9</accession>
<dbReference type="Proteomes" id="UP001597526">
    <property type="component" value="Unassembled WGS sequence"/>
</dbReference>
<dbReference type="EMBL" id="JBHULB010000008">
    <property type="protein sequence ID" value="MFD2586802.1"/>
    <property type="molecule type" value="Genomic_DNA"/>
</dbReference>
<evidence type="ECO:0000313" key="1">
    <source>
        <dbReference type="EMBL" id="MFD2586802.1"/>
    </source>
</evidence>
<comment type="caution">
    <text evidence="1">The sequence shown here is derived from an EMBL/GenBank/DDBJ whole genome shotgun (WGS) entry which is preliminary data.</text>
</comment>
<reference evidence="2" key="1">
    <citation type="journal article" date="2019" name="Int. J. Syst. Evol. Microbiol.">
        <title>The Global Catalogue of Microorganisms (GCM) 10K type strain sequencing project: providing services to taxonomists for standard genome sequencing and annotation.</title>
        <authorList>
            <consortium name="The Broad Institute Genomics Platform"/>
            <consortium name="The Broad Institute Genome Sequencing Center for Infectious Disease"/>
            <person name="Wu L."/>
            <person name="Ma J."/>
        </authorList>
    </citation>
    <scope>NUCLEOTIDE SEQUENCE [LARGE SCALE GENOMIC DNA]</scope>
    <source>
        <strain evidence="2">KCTC 52368</strain>
    </source>
</reference>
<organism evidence="1 2">
    <name type="scientific">Croceitalea marina</name>
    <dbReference type="NCBI Taxonomy" id="1775166"/>
    <lineage>
        <taxon>Bacteria</taxon>
        <taxon>Pseudomonadati</taxon>
        <taxon>Bacteroidota</taxon>
        <taxon>Flavobacteriia</taxon>
        <taxon>Flavobacteriales</taxon>
        <taxon>Flavobacteriaceae</taxon>
        <taxon>Croceitalea</taxon>
    </lineage>
</organism>
<name>A0ABW5MUQ9_9FLAO</name>
<dbReference type="RefSeq" id="WP_377766362.1">
    <property type="nucleotide sequence ID" value="NZ_JBHULB010000008.1"/>
</dbReference>
<protein>
    <submittedName>
        <fullName evidence="1">Uncharacterized protein</fullName>
    </submittedName>
</protein>